<organism evidence="1 2">
    <name type="scientific">Knipowitschia caucasica</name>
    <name type="common">Caucasian dwarf goby</name>
    <name type="synonym">Pomatoschistus caucasicus</name>
    <dbReference type="NCBI Taxonomy" id="637954"/>
    <lineage>
        <taxon>Eukaryota</taxon>
        <taxon>Metazoa</taxon>
        <taxon>Chordata</taxon>
        <taxon>Craniata</taxon>
        <taxon>Vertebrata</taxon>
        <taxon>Euteleostomi</taxon>
        <taxon>Actinopterygii</taxon>
        <taxon>Neopterygii</taxon>
        <taxon>Teleostei</taxon>
        <taxon>Neoteleostei</taxon>
        <taxon>Acanthomorphata</taxon>
        <taxon>Gobiaria</taxon>
        <taxon>Gobiiformes</taxon>
        <taxon>Gobioidei</taxon>
        <taxon>Gobiidae</taxon>
        <taxon>Gobiinae</taxon>
        <taxon>Knipowitschia</taxon>
    </lineage>
</organism>
<keyword evidence="2" id="KW-1185">Reference proteome</keyword>
<name>A0AAV2J5I1_KNICA</name>
<dbReference type="Proteomes" id="UP001497482">
    <property type="component" value="Chromosome 11"/>
</dbReference>
<dbReference type="EMBL" id="OZ035833">
    <property type="protein sequence ID" value="CAL1572803.1"/>
    <property type="molecule type" value="Genomic_DNA"/>
</dbReference>
<dbReference type="AlphaFoldDB" id="A0AAV2J5I1"/>
<reference evidence="1 2" key="1">
    <citation type="submission" date="2024-04" db="EMBL/GenBank/DDBJ databases">
        <authorList>
            <person name="Waldvogel A.-M."/>
            <person name="Schoenle A."/>
        </authorList>
    </citation>
    <scope>NUCLEOTIDE SEQUENCE [LARGE SCALE GENOMIC DNA]</scope>
</reference>
<proteinExistence type="predicted"/>
<evidence type="ECO:0000313" key="2">
    <source>
        <dbReference type="Proteomes" id="UP001497482"/>
    </source>
</evidence>
<protein>
    <submittedName>
        <fullName evidence="1">Uncharacterized protein</fullName>
    </submittedName>
</protein>
<evidence type="ECO:0000313" key="1">
    <source>
        <dbReference type="EMBL" id="CAL1572803.1"/>
    </source>
</evidence>
<sequence>MRSVSPASFSVRARLSFSKCGRGPLHPQREHWANEVNYPEILTSVFTNNLKIYRANSSDNAVSVNKLSEPSKLFGCSIRGRVGVTQIWTKLGIPRASQRTSYVELGGGQSGGLMYC</sequence>
<gene>
    <name evidence="1" type="ORF">KC01_LOCUS4808</name>
</gene>
<accession>A0AAV2J5I1</accession>